<organism evidence="1 2">
    <name type="scientific">Vespula vulgaris</name>
    <name type="common">Yellow jacket</name>
    <name type="synonym">Wasp</name>
    <dbReference type="NCBI Taxonomy" id="7454"/>
    <lineage>
        <taxon>Eukaryota</taxon>
        <taxon>Metazoa</taxon>
        <taxon>Ecdysozoa</taxon>
        <taxon>Arthropoda</taxon>
        <taxon>Hexapoda</taxon>
        <taxon>Insecta</taxon>
        <taxon>Pterygota</taxon>
        <taxon>Neoptera</taxon>
        <taxon>Endopterygota</taxon>
        <taxon>Hymenoptera</taxon>
        <taxon>Apocrita</taxon>
        <taxon>Aculeata</taxon>
        <taxon>Vespoidea</taxon>
        <taxon>Vespidae</taxon>
        <taxon>Vespinae</taxon>
        <taxon>Vespula</taxon>
    </lineage>
</organism>
<dbReference type="AlphaFoldDB" id="A0A834J272"/>
<dbReference type="EMBL" id="JACSEA010000022">
    <property type="protein sequence ID" value="KAF7380302.1"/>
    <property type="molecule type" value="Genomic_DNA"/>
</dbReference>
<reference evidence="1" key="1">
    <citation type="journal article" date="2020" name="G3 (Bethesda)">
        <title>High-Quality Assemblies for Three Invasive Social Wasps from the &lt;i&gt;Vespula&lt;/i&gt; Genus.</title>
        <authorList>
            <person name="Harrop T.W.R."/>
            <person name="Guhlin J."/>
            <person name="McLaughlin G.M."/>
            <person name="Permina E."/>
            <person name="Stockwell P."/>
            <person name="Gilligan J."/>
            <person name="Le Lec M.F."/>
            <person name="Gruber M.A.M."/>
            <person name="Quinn O."/>
            <person name="Lovegrove M."/>
            <person name="Duncan E.J."/>
            <person name="Remnant E.J."/>
            <person name="Van Eeckhoven J."/>
            <person name="Graham B."/>
            <person name="Knapp R.A."/>
            <person name="Langford K.W."/>
            <person name="Kronenberg Z."/>
            <person name="Press M.O."/>
            <person name="Eacker S.M."/>
            <person name="Wilson-Rankin E.E."/>
            <person name="Purcell J."/>
            <person name="Lester P.J."/>
            <person name="Dearden P.K."/>
        </authorList>
    </citation>
    <scope>NUCLEOTIDE SEQUENCE</scope>
    <source>
        <strain evidence="1">Marl-1</strain>
    </source>
</reference>
<evidence type="ECO:0000313" key="2">
    <source>
        <dbReference type="Proteomes" id="UP000614350"/>
    </source>
</evidence>
<accession>A0A834J272</accession>
<gene>
    <name evidence="1" type="ORF">HZH66_014657</name>
</gene>
<protein>
    <submittedName>
        <fullName evidence="1">Uncharacterized protein</fullName>
    </submittedName>
</protein>
<name>A0A834J272_VESVU</name>
<comment type="caution">
    <text evidence="1">The sequence shown here is derived from an EMBL/GenBank/DDBJ whole genome shotgun (WGS) entry which is preliminary data.</text>
</comment>
<proteinExistence type="predicted"/>
<evidence type="ECO:0000313" key="1">
    <source>
        <dbReference type="EMBL" id="KAF7380302.1"/>
    </source>
</evidence>
<dbReference type="Proteomes" id="UP000614350">
    <property type="component" value="Unassembled WGS sequence"/>
</dbReference>
<keyword evidence="2" id="KW-1185">Reference proteome</keyword>
<sequence>MDANEHGGELKTITSRLFNTEVWRRSYHDLELPLYIREKRNHNCERLKAYVAVFICFSAQTIYLELVSDLVDIQAKRQESCPFTNRDRLNAAVCNYLIENKVKGAPPKDCNEYVLFAWYRVTPKLVESVSLLTTQPLAKSKEI</sequence>